<dbReference type="Gene3D" id="1.10.3210.10">
    <property type="entry name" value="Hypothetical protein af1432"/>
    <property type="match status" value="1"/>
</dbReference>
<dbReference type="EMBL" id="CP017037">
    <property type="protein sequence ID" value="AOH39389.1"/>
    <property type="molecule type" value="Genomic_DNA"/>
</dbReference>
<reference evidence="1" key="2">
    <citation type="submission" date="2016-08" db="EMBL/GenBank/DDBJ databases">
        <authorList>
            <person name="Seilhamer J.J."/>
        </authorList>
    </citation>
    <scope>NUCLEOTIDE SEQUENCE [LARGE SCALE GENOMIC DNA]</scope>
    <source>
        <strain evidence="1">F0677</strain>
    </source>
</reference>
<accession>A0A1B3WEL0</accession>
<dbReference type="KEGG" id="dpn:BCB69_05180"/>
<evidence type="ECO:0000313" key="4">
    <source>
        <dbReference type="Proteomes" id="UP000266262"/>
    </source>
</evidence>
<protein>
    <submittedName>
        <fullName evidence="1">5'-deoxynucleotidase</fullName>
        <ecNumber evidence="2">3.1.3.89</ecNumber>
    </submittedName>
</protein>
<sequence length="191" mass="22463">MNSFFAYFSRLKFIKRWGLMRNVWPENDAEHTLQTVAIAHGLAVIRKEIFHEPCNPEHCAMLAVYHDASEVFTGDLPTPVKYFNESLHEEYEKIEDMARKRLLETLPKEMQNSYKPYVVDMEKDELWPLAKAADIMSAYLKCAEELNAGNVEFKKAYDETKKKLNELNLKEVDWFIEHFAESFKVTLDEMD</sequence>
<dbReference type="Proteomes" id="UP000266262">
    <property type="component" value="Unassembled WGS sequence"/>
</dbReference>
<dbReference type="STRING" id="39950.BCB69_05180"/>
<evidence type="ECO:0000313" key="1">
    <source>
        <dbReference type="EMBL" id="AOH39389.1"/>
    </source>
</evidence>
<dbReference type="SUPFAM" id="SSF109604">
    <property type="entry name" value="HD-domain/PDEase-like"/>
    <property type="match status" value="1"/>
</dbReference>
<dbReference type="AlphaFoldDB" id="A0A1B3WEL0"/>
<organism evidence="1 3">
    <name type="scientific">Dialister pneumosintes</name>
    <dbReference type="NCBI Taxonomy" id="39950"/>
    <lineage>
        <taxon>Bacteria</taxon>
        <taxon>Bacillati</taxon>
        <taxon>Bacillota</taxon>
        <taxon>Negativicutes</taxon>
        <taxon>Veillonellales</taxon>
        <taxon>Veillonellaceae</taxon>
        <taxon>Dialister</taxon>
    </lineage>
</organism>
<name>A0A1B3WEL0_9FIRM</name>
<dbReference type="Pfam" id="PF12917">
    <property type="entry name" value="YfbR-like"/>
    <property type="match status" value="1"/>
</dbReference>
<dbReference type="EC" id="3.1.3.89" evidence="2"/>
<dbReference type="NCBIfam" id="NF003009">
    <property type="entry name" value="PRK03826.1"/>
    <property type="match status" value="1"/>
</dbReference>
<dbReference type="GO" id="GO:0002953">
    <property type="term" value="F:5'-deoxynucleotidase activity"/>
    <property type="evidence" value="ECO:0007669"/>
    <property type="project" value="UniProtKB-EC"/>
</dbReference>
<dbReference type="EMBL" id="QWKU01000001">
    <property type="protein sequence ID" value="RID94712.1"/>
    <property type="molecule type" value="Genomic_DNA"/>
</dbReference>
<dbReference type="OrthoDB" id="9812744at2"/>
<keyword evidence="4" id="KW-1185">Reference proteome</keyword>
<evidence type="ECO:0000313" key="2">
    <source>
        <dbReference type="EMBL" id="RID94712.1"/>
    </source>
</evidence>
<reference evidence="2 4" key="3">
    <citation type="submission" date="2018-08" db="EMBL/GenBank/DDBJ databases">
        <title>Draft genome sequence of Dialister pneumosintes KCOM 1685.</title>
        <authorList>
            <person name="Kook J.-K."/>
            <person name="Park S.-N."/>
            <person name="Lim Y.K."/>
        </authorList>
    </citation>
    <scope>NUCLEOTIDE SEQUENCE [LARGE SCALE GENOMIC DNA]</scope>
    <source>
        <strain evidence="2 4">KCOM 1685</strain>
    </source>
</reference>
<keyword evidence="2" id="KW-0378">Hydrolase</keyword>
<dbReference type="Proteomes" id="UP000094757">
    <property type="component" value="Chromosome"/>
</dbReference>
<evidence type="ECO:0000313" key="3">
    <source>
        <dbReference type="Proteomes" id="UP000094757"/>
    </source>
</evidence>
<dbReference type="RefSeq" id="WP_022513238.1">
    <property type="nucleotide sequence ID" value="NZ_CP017037.1"/>
</dbReference>
<reference evidence="3" key="1">
    <citation type="submission" date="2016-08" db="EMBL/GenBank/DDBJ databases">
        <authorList>
            <person name="Holder M.E."/>
            <person name="Ajami N.J."/>
            <person name="Petrosino J.F."/>
        </authorList>
    </citation>
    <scope>NUCLEOTIDE SEQUENCE [LARGE SCALE GENOMIC DNA]</scope>
    <source>
        <strain evidence="3">F0677</strain>
    </source>
</reference>
<proteinExistence type="predicted"/>
<gene>
    <name evidence="1" type="ORF">BCB69_05180</name>
    <name evidence="2" type="ORF">DX915_04220</name>
</gene>